<dbReference type="Pfam" id="PF18944">
    <property type="entry name" value="DUF5691"/>
    <property type="match status" value="1"/>
</dbReference>
<evidence type="ECO:0000313" key="1">
    <source>
        <dbReference type="EMBL" id="GAA5502141.1"/>
    </source>
</evidence>
<keyword evidence="2" id="KW-1185">Reference proteome</keyword>
<organism evidence="1 2">
    <name type="scientific">Deinococcus xinjiangensis</name>
    <dbReference type="NCBI Taxonomy" id="457454"/>
    <lineage>
        <taxon>Bacteria</taxon>
        <taxon>Thermotogati</taxon>
        <taxon>Deinococcota</taxon>
        <taxon>Deinococci</taxon>
        <taxon>Deinococcales</taxon>
        <taxon>Deinococcaceae</taxon>
        <taxon>Deinococcus</taxon>
    </lineage>
</organism>
<dbReference type="Proteomes" id="UP001458946">
    <property type="component" value="Unassembled WGS sequence"/>
</dbReference>
<dbReference type="EMBL" id="BAABRN010000018">
    <property type="protein sequence ID" value="GAA5502141.1"/>
    <property type="molecule type" value="Genomic_DNA"/>
</dbReference>
<protein>
    <submittedName>
        <fullName evidence="1">Uncharacterized protein</fullName>
    </submittedName>
</protein>
<comment type="caution">
    <text evidence="1">The sequence shown here is derived from an EMBL/GenBank/DDBJ whole genome shotgun (WGS) entry which is preliminary data.</text>
</comment>
<sequence length="501" mass="54834">MKEFQDLLALALVGTSRGTLPAPAGTPLADTLGAVQGDPEGVLLSRAALAGMVRLAGRTVDAGGELPAPAAIETLPAAPPRVARHLSAVLQTPLLAEWLALCAEAGWRVPPKHLPALLDLARQSTALRESLRPVLGERGAWLAQFNAAWRFTPAAFSEEAWENATEAQKESLFRDLRQTDPAAARDFLAAQFKTEKVGVRRRLLDVLGGTLTEADSAFEPLLEAALTDRSAEVRTQVQALLLRLPHSAYNRRMAGRVQATLHHEKVGWLDRLRGKQKITLVLPEKLDDDAKRDGLELDPKVKNPALSYFRTLLREVHPQVLTDTLGISPAELVELVASLGAVDQLEQTTLQTAHQPTAKALLPHLPKSVALITLAEPDKVLDYVLAELRNGEGDINRVIYLLGDLPAPWPAGLSANLLKLAQERVQNVSRHSYDYRWESVMGLLAQHGDPQGTLPPPFAPETDESNYVSRYMREKFNETLATLAQRREMQNDFAALKGETP</sequence>
<name>A0ABP9VA43_9DEIO</name>
<dbReference type="InterPro" id="IPR043746">
    <property type="entry name" value="DUF5691"/>
</dbReference>
<reference evidence="1 2" key="1">
    <citation type="submission" date="2024-02" db="EMBL/GenBank/DDBJ databases">
        <title>Deinococcus xinjiangensis NBRC 107630.</title>
        <authorList>
            <person name="Ichikawa N."/>
            <person name="Katano-Makiyama Y."/>
            <person name="Hidaka K."/>
        </authorList>
    </citation>
    <scope>NUCLEOTIDE SEQUENCE [LARGE SCALE GENOMIC DNA]</scope>
    <source>
        <strain evidence="1 2">NBRC 107630</strain>
    </source>
</reference>
<gene>
    <name evidence="1" type="ORF">Dxin01_01880</name>
</gene>
<dbReference type="RefSeq" id="WP_353542112.1">
    <property type="nucleotide sequence ID" value="NZ_BAABRN010000018.1"/>
</dbReference>
<accession>A0ABP9VA43</accession>
<proteinExistence type="predicted"/>
<evidence type="ECO:0000313" key="2">
    <source>
        <dbReference type="Proteomes" id="UP001458946"/>
    </source>
</evidence>